<accession>A0A4T3F1Y1</accession>
<dbReference type="InterPro" id="IPR014777">
    <property type="entry name" value="4pyrrole_Mease_sub1"/>
</dbReference>
<protein>
    <recommendedName>
        <fullName evidence="2">uroporphyrinogen-III C-methyltransferase</fullName>
        <ecNumber evidence="2">2.1.1.107</ecNumber>
    </recommendedName>
</protein>
<dbReference type="NCBIfam" id="TIGR01469">
    <property type="entry name" value="cobA_cysG_Cterm"/>
    <property type="match status" value="1"/>
</dbReference>
<keyword evidence="4 9" id="KW-0808">Transferase</keyword>
<dbReference type="Gene3D" id="3.30.950.10">
    <property type="entry name" value="Methyltransferase, Cobalt-precorrin-4 Transmethylase, Domain 2"/>
    <property type="match status" value="1"/>
</dbReference>
<proteinExistence type="inferred from homology"/>
<evidence type="ECO:0000256" key="7">
    <source>
        <dbReference type="ARBA" id="ARBA00025705"/>
    </source>
</evidence>
<reference evidence="9 10" key="1">
    <citation type="submission" date="2019-04" db="EMBL/GenBank/DDBJ databases">
        <title>Altererythrobacter aquimixticola sp. nov., isolated from sediment of junction between the ocean and a freshwater spring.</title>
        <authorList>
            <person name="Yoon J.-H."/>
        </authorList>
    </citation>
    <scope>NUCLEOTIDE SEQUENCE [LARGE SCALE GENOMIC DNA]</scope>
    <source>
        <strain evidence="9 10">SSKS-13</strain>
    </source>
</reference>
<dbReference type="CDD" id="cd11642">
    <property type="entry name" value="SUMT"/>
    <property type="match status" value="1"/>
</dbReference>
<organism evidence="9 10">
    <name type="scientific">Alteraurantiacibacter aquimixticola</name>
    <dbReference type="NCBI Taxonomy" id="2489173"/>
    <lineage>
        <taxon>Bacteria</taxon>
        <taxon>Pseudomonadati</taxon>
        <taxon>Pseudomonadota</taxon>
        <taxon>Alphaproteobacteria</taxon>
        <taxon>Sphingomonadales</taxon>
        <taxon>Erythrobacteraceae</taxon>
        <taxon>Alteraurantiacibacter</taxon>
    </lineage>
</organism>
<comment type="pathway">
    <text evidence="7">Porphyrin-containing compound metabolism; siroheme biosynthesis; precorrin-2 from uroporphyrinogen III: step 1/1.</text>
</comment>
<dbReference type="FunFam" id="3.40.1010.10:FF:000001">
    <property type="entry name" value="Siroheme synthase"/>
    <property type="match status" value="1"/>
</dbReference>
<keyword evidence="3 9" id="KW-0489">Methyltransferase</keyword>
<dbReference type="SUPFAM" id="SSF53790">
    <property type="entry name" value="Tetrapyrrole methylase"/>
    <property type="match status" value="1"/>
</dbReference>
<evidence type="ECO:0000313" key="9">
    <source>
        <dbReference type="EMBL" id="TIX51233.1"/>
    </source>
</evidence>
<evidence type="ECO:0000259" key="8">
    <source>
        <dbReference type="Pfam" id="PF00590"/>
    </source>
</evidence>
<dbReference type="InterPro" id="IPR006366">
    <property type="entry name" value="CobA/CysG_C"/>
</dbReference>
<dbReference type="RefSeq" id="WP_136691945.1">
    <property type="nucleotide sequence ID" value="NZ_SSHH01000001.1"/>
</dbReference>
<name>A0A4T3F1Y1_9SPHN</name>
<keyword evidence="6" id="KW-0627">Porphyrin biosynthesis</keyword>
<feature type="domain" description="Tetrapyrrole methylase" evidence="8">
    <location>
        <begin position="13"/>
        <end position="221"/>
    </location>
</feature>
<evidence type="ECO:0000256" key="4">
    <source>
        <dbReference type="ARBA" id="ARBA00022679"/>
    </source>
</evidence>
<dbReference type="GO" id="GO:0019354">
    <property type="term" value="P:siroheme biosynthetic process"/>
    <property type="evidence" value="ECO:0007669"/>
    <property type="project" value="UniProtKB-UniPathway"/>
</dbReference>
<comment type="similarity">
    <text evidence="1">Belongs to the precorrin methyltransferase family.</text>
</comment>
<evidence type="ECO:0000256" key="2">
    <source>
        <dbReference type="ARBA" id="ARBA00012162"/>
    </source>
</evidence>
<dbReference type="Gene3D" id="3.40.1010.10">
    <property type="entry name" value="Cobalt-precorrin-4 Transmethylase, Domain 1"/>
    <property type="match status" value="1"/>
</dbReference>
<dbReference type="PANTHER" id="PTHR45790">
    <property type="entry name" value="SIROHEME SYNTHASE-RELATED"/>
    <property type="match status" value="1"/>
</dbReference>
<dbReference type="OrthoDB" id="9815856at2"/>
<dbReference type="InterPro" id="IPR000878">
    <property type="entry name" value="4pyrrol_Mease"/>
</dbReference>
<dbReference type="InterPro" id="IPR050161">
    <property type="entry name" value="Siro_Cobalamin_biosynth"/>
</dbReference>
<dbReference type="InterPro" id="IPR014776">
    <property type="entry name" value="4pyrrole_Mease_sub2"/>
</dbReference>
<dbReference type="NCBIfam" id="NF004790">
    <property type="entry name" value="PRK06136.1"/>
    <property type="match status" value="1"/>
</dbReference>
<dbReference type="EMBL" id="SSHH01000001">
    <property type="protein sequence ID" value="TIX51233.1"/>
    <property type="molecule type" value="Genomic_DNA"/>
</dbReference>
<dbReference type="InterPro" id="IPR035996">
    <property type="entry name" value="4pyrrol_Methylase_sf"/>
</dbReference>
<evidence type="ECO:0000256" key="1">
    <source>
        <dbReference type="ARBA" id="ARBA00005879"/>
    </source>
</evidence>
<evidence type="ECO:0000256" key="5">
    <source>
        <dbReference type="ARBA" id="ARBA00022691"/>
    </source>
</evidence>
<dbReference type="Proteomes" id="UP000309389">
    <property type="component" value="Unassembled WGS sequence"/>
</dbReference>
<dbReference type="GO" id="GO:0032259">
    <property type="term" value="P:methylation"/>
    <property type="evidence" value="ECO:0007669"/>
    <property type="project" value="UniProtKB-KW"/>
</dbReference>
<dbReference type="PANTHER" id="PTHR45790:SF3">
    <property type="entry name" value="S-ADENOSYL-L-METHIONINE-DEPENDENT UROPORPHYRINOGEN III METHYLTRANSFERASE, CHLOROPLASTIC"/>
    <property type="match status" value="1"/>
</dbReference>
<evidence type="ECO:0000313" key="10">
    <source>
        <dbReference type="Proteomes" id="UP000309389"/>
    </source>
</evidence>
<comment type="caution">
    <text evidence="9">The sequence shown here is derived from an EMBL/GenBank/DDBJ whole genome shotgun (WGS) entry which is preliminary data.</text>
</comment>
<dbReference type="UniPathway" id="UPA00262">
    <property type="reaction ID" value="UER00211"/>
</dbReference>
<sequence>MTKIAKGEVWGEVWLVGAGPGDPDLLTRKAERLIGAASVVFHDALVGPGVLDLIPADVRRVSVGKRAGRHSKDQKTIDQLIVEAALAGERVVRLKGGDPSIFGRSMEELTACREAGISVRICPGITAASAASASLGTSLTLRGLARRLTFVTAHTKKGQLLALDWQALADPQATLAIYMGKSSAPEIAKGLMEAGMAGDTPVAMVENASLPEEKIFRTRLDLLPLGAKTALGSGPALLLIGCIAERNEEVALHEAKAELARTLAQQEPEA</sequence>
<dbReference type="AlphaFoldDB" id="A0A4T3F1Y1"/>
<gene>
    <name evidence="9" type="primary">cobA</name>
    <name evidence="9" type="ORF">E5222_01820</name>
</gene>
<keyword evidence="10" id="KW-1185">Reference proteome</keyword>
<keyword evidence="5" id="KW-0949">S-adenosyl-L-methionine</keyword>
<dbReference type="EC" id="2.1.1.107" evidence="2"/>
<dbReference type="Pfam" id="PF00590">
    <property type="entry name" value="TP_methylase"/>
    <property type="match status" value="1"/>
</dbReference>
<evidence type="ECO:0000256" key="3">
    <source>
        <dbReference type="ARBA" id="ARBA00022603"/>
    </source>
</evidence>
<evidence type="ECO:0000256" key="6">
    <source>
        <dbReference type="ARBA" id="ARBA00023244"/>
    </source>
</evidence>
<dbReference type="GO" id="GO:0004851">
    <property type="term" value="F:uroporphyrin-III C-methyltransferase activity"/>
    <property type="evidence" value="ECO:0007669"/>
    <property type="project" value="UniProtKB-EC"/>
</dbReference>